<gene>
    <name evidence="3" type="ORF">M011DRAFT_474232</name>
</gene>
<reference evidence="3" key="1">
    <citation type="journal article" date="2020" name="Stud. Mycol.">
        <title>101 Dothideomycetes genomes: a test case for predicting lifestyles and emergence of pathogens.</title>
        <authorList>
            <person name="Haridas S."/>
            <person name="Albert R."/>
            <person name="Binder M."/>
            <person name="Bloem J."/>
            <person name="Labutti K."/>
            <person name="Salamov A."/>
            <person name="Andreopoulos B."/>
            <person name="Baker S."/>
            <person name="Barry K."/>
            <person name="Bills G."/>
            <person name="Bluhm B."/>
            <person name="Cannon C."/>
            <person name="Castanera R."/>
            <person name="Culley D."/>
            <person name="Daum C."/>
            <person name="Ezra D."/>
            <person name="Gonzalez J."/>
            <person name="Henrissat B."/>
            <person name="Kuo A."/>
            <person name="Liang C."/>
            <person name="Lipzen A."/>
            <person name="Lutzoni F."/>
            <person name="Magnuson J."/>
            <person name="Mondo S."/>
            <person name="Nolan M."/>
            <person name="Ohm R."/>
            <person name="Pangilinan J."/>
            <person name="Park H.-J."/>
            <person name="Ramirez L."/>
            <person name="Alfaro M."/>
            <person name="Sun H."/>
            <person name="Tritt A."/>
            <person name="Yoshinaga Y."/>
            <person name="Zwiers L.-H."/>
            <person name="Turgeon B."/>
            <person name="Goodwin S."/>
            <person name="Spatafora J."/>
            <person name="Crous P."/>
            <person name="Grigoriev I."/>
        </authorList>
    </citation>
    <scope>NUCLEOTIDE SEQUENCE</scope>
    <source>
        <strain evidence="3">CBS 119925</strain>
    </source>
</reference>
<dbReference type="EMBL" id="MU006563">
    <property type="protein sequence ID" value="KAF2750726.1"/>
    <property type="molecule type" value="Genomic_DNA"/>
</dbReference>
<evidence type="ECO:0000256" key="2">
    <source>
        <dbReference type="SAM" id="Phobius"/>
    </source>
</evidence>
<proteinExistence type="predicted"/>
<protein>
    <submittedName>
        <fullName evidence="3">Uncharacterized protein</fullName>
    </submittedName>
</protein>
<dbReference type="AlphaFoldDB" id="A0A6A6VLQ3"/>
<accession>A0A6A6VLQ3</accession>
<feature type="transmembrane region" description="Helical" evidence="2">
    <location>
        <begin position="31"/>
        <end position="50"/>
    </location>
</feature>
<evidence type="ECO:0000256" key="1">
    <source>
        <dbReference type="SAM" id="MobiDB-lite"/>
    </source>
</evidence>
<keyword evidence="4" id="KW-1185">Reference proteome</keyword>
<organism evidence="3 4">
    <name type="scientific">Sporormia fimetaria CBS 119925</name>
    <dbReference type="NCBI Taxonomy" id="1340428"/>
    <lineage>
        <taxon>Eukaryota</taxon>
        <taxon>Fungi</taxon>
        <taxon>Dikarya</taxon>
        <taxon>Ascomycota</taxon>
        <taxon>Pezizomycotina</taxon>
        <taxon>Dothideomycetes</taxon>
        <taxon>Pleosporomycetidae</taxon>
        <taxon>Pleosporales</taxon>
        <taxon>Sporormiaceae</taxon>
        <taxon>Sporormia</taxon>
    </lineage>
</organism>
<sequence length="103" mass="11974">MPDNIQTIAPQSLKSRAIHYITLALKYTIQVLVYVPCPIIPVLLVVTWIIDKVEEYCRPSTDRTPERALNPGPADDAWQEGRRVRAERERREYNRRWIESLGG</sequence>
<evidence type="ECO:0000313" key="3">
    <source>
        <dbReference type="EMBL" id="KAF2750726.1"/>
    </source>
</evidence>
<keyword evidence="2" id="KW-0812">Transmembrane</keyword>
<dbReference type="Proteomes" id="UP000799440">
    <property type="component" value="Unassembled WGS sequence"/>
</dbReference>
<keyword evidence="2" id="KW-1133">Transmembrane helix</keyword>
<evidence type="ECO:0000313" key="4">
    <source>
        <dbReference type="Proteomes" id="UP000799440"/>
    </source>
</evidence>
<feature type="region of interest" description="Disordered" evidence="1">
    <location>
        <begin position="60"/>
        <end position="85"/>
    </location>
</feature>
<keyword evidence="2" id="KW-0472">Membrane</keyword>
<name>A0A6A6VLQ3_9PLEO</name>